<dbReference type="Gene3D" id="3.30.160.880">
    <property type="entry name" value="Cell division protein ZapA protomer, N-terminal domain"/>
    <property type="match status" value="1"/>
</dbReference>
<evidence type="ECO:0000313" key="4">
    <source>
        <dbReference type="Proteomes" id="UP000055035"/>
    </source>
</evidence>
<dbReference type="Gene3D" id="1.20.5.50">
    <property type="match status" value="1"/>
</dbReference>
<accession>A0A0W0VCT3</accession>
<dbReference type="OrthoDB" id="5772359at2"/>
<comment type="similarity">
    <text evidence="1">Belongs to the ZapA family. Type 1 subfamily.</text>
</comment>
<dbReference type="RefSeq" id="WP_058471611.1">
    <property type="nucleotide sequence ID" value="NZ_CAAAIC010000001.1"/>
</dbReference>
<dbReference type="InterPro" id="IPR042233">
    <property type="entry name" value="Cell_div_ZapA_N"/>
</dbReference>
<dbReference type="AlphaFoldDB" id="A0A0W0VCT3"/>
<dbReference type="GO" id="GO:0051301">
    <property type="term" value="P:cell division"/>
    <property type="evidence" value="ECO:0007669"/>
    <property type="project" value="UniProtKB-KW"/>
</dbReference>
<dbReference type="PATRIC" id="fig|456.5.peg.2372"/>
<comment type="caution">
    <text evidence="3">The sequence shown here is derived from an EMBL/GenBank/DDBJ whole genome shotgun (WGS) entry which is preliminary data.</text>
</comment>
<dbReference type="SUPFAM" id="SSF102829">
    <property type="entry name" value="Cell division protein ZapA-like"/>
    <property type="match status" value="1"/>
</dbReference>
<dbReference type="Pfam" id="PF05164">
    <property type="entry name" value="ZapA"/>
    <property type="match status" value="1"/>
</dbReference>
<keyword evidence="4" id="KW-1185">Reference proteome</keyword>
<dbReference type="STRING" id="456.Ljor_2202"/>
<evidence type="ECO:0000313" key="3">
    <source>
        <dbReference type="EMBL" id="KTD17896.1"/>
    </source>
</evidence>
<keyword evidence="3" id="KW-0132">Cell division</keyword>
<dbReference type="InterPro" id="IPR036192">
    <property type="entry name" value="Cell_div_ZapA-like_sf"/>
</dbReference>
<keyword evidence="2" id="KW-0175">Coiled coil</keyword>
<name>A0A0W0VCT3_9GAMM</name>
<keyword evidence="3" id="KW-0131">Cell cycle</keyword>
<gene>
    <name evidence="3" type="primary">zapA</name>
    <name evidence="3" type="ORF">Ljor_2202</name>
</gene>
<evidence type="ECO:0000256" key="1">
    <source>
        <dbReference type="ARBA" id="ARBA00010074"/>
    </source>
</evidence>
<dbReference type="EMBL" id="LNYJ01000011">
    <property type="protein sequence ID" value="KTD17896.1"/>
    <property type="molecule type" value="Genomic_DNA"/>
</dbReference>
<organism evidence="3 4">
    <name type="scientific">Legionella jordanis</name>
    <dbReference type="NCBI Taxonomy" id="456"/>
    <lineage>
        <taxon>Bacteria</taxon>
        <taxon>Pseudomonadati</taxon>
        <taxon>Pseudomonadota</taxon>
        <taxon>Gammaproteobacteria</taxon>
        <taxon>Legionellales</taxon>
        <taxon>Legionellaceae</taxon>
        <taxon>Legionella</taxon>
    </lineage>
</organism>
<dbReference type="InterPro" id="IPR007838">
    <property type="entry name" value="Cell_div_ZapA-like"/>
</dbReference>
<evidence type="ECO:0000256" key="2">
    <source>
        <dbReference type="ARBA" id="ARBA00023054"/>
    </source>
</evidence>
<protein>
    <submittedName>
        <fullName evidence="3">Cell division protein ZapA</fullName>
    </submittedName>
</protein>
<proteinExistence type="inferred from homology"/>
<dbReference type="Proteomes" id="UP000055035">
    <property type="component" value="Unassembled WGS sequence"/>
</dbReference>
<reference evidence="3 4" key="1">
    <citation type="submission" date="2015-11" db="EMBL/GenBank/DDBJ databases">
        <title>Genomic analysis of 38 Legionella species identifies large and diverse effector repertoires.</title>
        <authorList>
            <person name="Burstein D."/>
            <person name="Amaro F."/>
            <person name="Zusman T."/>
            <person name="Lifshitz Z."/>
            <person name="Cohen O."/>
            <person name="Gilbert J.A."/>
            <person name="Pupko T."/>
            <person name="Shuman H.A."/>
            <person name="Segal G."/>
        </authorList>
    </citation>
    <scope>NUCLEOTIDE SEQUENCE [LARGE SCALE GENOMIC DNA]</scope>
    <source>
        <strain evidence="3 4">BL-540</strain>
    </source>
</reference>
<sequence>MTTSKSCSIKLMNKIYEIKCPDSEMDNLQQAAEKLNQHLMHNKKKFKSLDDFQTLLLAALHVSHELITCQRQQEQQRQQVTQFINSLENKIHQVVHGNLIHDPQTD</sequence>